<feature type="transmembrane region" description="Helical" evidence="1">
    <location>
        <begin position="61"/>
        <end position="79"/>
    </location>
</feature>
<keyword evidence="1" id="KW-1133">Transmembrane helix</keyword>
<dbReference type="AlphaFoldDB" id="A0AAP2ZBA5"/>
<name>A0AAP2ZBA5_9EURY</name>
<protein>
    <submittedName>
        <fullName evidence="2">Uncharacterized protein</fullName>
    </submittedName>
</protein>
<comment type="caution">
    <text evidence="2">The sequence shown here is derived from an EMBL/GenBank/DDBJ whole genome shotgun (WGS) entry which is preliminary data.</text>
</comment>
<organism evidence="2 3">
    <name type="scientific">Natronosalvus hydrolyticus</name>
    <dbReference type="NCBI Taxonomy" id="2979988"/>
    <lineage>
        <taxon>Archaea</taxon>
        <taxon>Methanobacteriati</taxon>
        <taxon>Methanobacteriota</taxon>
        <taxon>Stenosarchaea group</taxon>
        <taxon>Halobacteria</taxon>
        <taxon>Halobacteriales</taxon>
        <taxon>Natrialbaceae</taxon>
        <taxon>Natronosalvus</taxon>
    </lineage>
</organism>
<evidence type="ECO:0000256" key="1">
    <source>
        <dbReference type="SAM" id="Phobius"/>
    </source>
</evidence>
<proteinExistence type="predicted"/>
<keyword evidence="1" id="KW-0472">Membrane</keyword>
<feature type="transmembrane region" description="Helical" evidence="1">
    <location>
        <begin position="37"/>
        <end position="55"/>
    </location>
</feature>
<gene>
    <name evidence="2" type="ORF">OB919_17355</name>
</gene>
<dbReference type="Proteomes" id="UP001321047">
    <property type="component" value="Unassembled WGS sequence"/>
</dbReference>
<sequence length="108" mass="11680">MALWRDVLRWSGLAAVAGITLLAPALLLDFGYTHDRFLLLSALVISGWVGAFGIVRNETKWGYLGALGLVVFSFWDVLLQTAAIPAAMLITLGVLATRGMDAETQETE</sequence>
<dbReference type="EMBL" id="JAOPJZ010000021">
    <property type="protein sequence ID" value="MCU4753728.1"/>
    <property type="molecule type" value="Genomic_DNA"/>
</dbReference>
<evidence type="ECO:0000313" key="2">
    <source>
        <dbReference type="EMBL" id="MCU4753728.1"/>
    </source>
</evidence>
<feature type="transmembrane region" description="Helical" evidence="1">
    <location>
        <begin position="12"/>
        <end position="30"/>
    </location>
</feature>
<accession>A0AAP2ZBA5</accession>
<keyword evidence="3" id="KW-1185">Reference proteome</keyword>
<evidence type="ECO:0000313" key="3">
    <source>
        <dbReference type="Proteomes" id="UP001321047"/>
    </source>
</evidence>
<reference evidence="2 3" key="1">
    <citation type="submission" date="2022-09" db="EMBL/GenBank/DDBJ databases">
        <title>Enrichment on poylsaccharides allowed isolation of novel metabolic and taxonomic groups of Haloarchaea.</title>
        <authorList>
            <person name="Sorokin D.Y."/>
            <person name="Elcheninov A.G."/>
            <person name="Khizhniak T.V."/>
            <person name="Kolganova T.V."/>
            <person name="Kublanov I.V."/>
        </authorList>
    </citation>
    <scope>NUCLEOTIDE SEQUENCE [LARGE SCALE GENOMIC DNA]</scope>
    <source>
        <strain evidence="2 3">AArc-curdl1</strain>
    </source>
</reference>
<dbReference type="RefSeq" id="WP_342810037.1">
    <property type="nucleotide sequence ID" value="NZ_JAOPJZ010000021.1"/>
</dbReference>
<keyword evidence="1" id="KW-0812">Transmembrane</keyword>